<comment type="caution">
    <text evidence="1">The sequence shown here is derived from an EMBL/GenBank/DDBJ whole genome shotgun (WGS) entry which is preliminary data.</text>
</comment>
<evidence type="ECO:0000313" key="1">
    <source>
        <dbReference type="EMBL" id="MCB5199046.1"/>
    </source>
</evidence>
<dbReference type="RefSeq" id="WP_226747876.1">
    <property type="nucleotide sequence ID" value="NZ_JAJATZ010000003.1"/>
</dbReference>
<organism evidence="1 2">
    <name type="scientific">Loktanella gaetbuli</name>
    <dbReference type="NCBI Taxonomy" id="2881335"/>
    <lineage>
        <taxon>Bacteria</taxon>
        <taxon>Pseudomonadati</taxon>
        <taxon>Pseudomonadota</taxon>
        <taxon>Alphaproteobacteria</taxon>
        <taxon>Rhodobacterales</taxon>
        <taxon>Roseobacteraceae</taxon>
        <taxon>Loktanella</taxon>
    </lineage>
</organism>
<dbReference type="Proteomes" id="UP001138961">
    <property type="component" value="Unassembled WGS sequence"/>
</dbReference>
<reference evidence="1" key="1">
    <citation type="submission" date="2021-10" db="EMBL/GenBank/DDBJ databases">
        <title>Loktanella gaetbuli sp. nov., isolated from a tidal flat.</title>
        <authorList>
            <person name="Park S."/>
            <person name="Yoon J.-H."/>
        </authorList>
    </citation>
    <scope>NUCLEOTIDE SEQUENCE</scope>
    <source>
        <strain evidence="1">TSTF-M6</strain>
    </source>
</reference>
<evidence type="ECO:0000313" key="2">
    <source>
        <dbReference type="Proteomes" id="UP001138961"/>
    </source>
</evidence>
<keyword evidence="2" id="KW-1185">Reference proteome</keyword>
<accession>A0ABS8BTL2</accession>
<proteinExistence type="predicted"/>
<dbReference type="EMBL" id="JAJATZ010000003">
    <property type="protein sequence ID" value="MCB5199046.1"/>
    <property type="molecule type" value="Genomic_DNA"/>
</dbReference>
<protein>
    <submittedName>
        <fullName evidence="1">Uncharacterized protein</fullName>
    </submittedName>
</protein>
<gene>
    <name evidence="1" type="ORF">LGQ03_07320</name>
</gene>
<sequence length="66" mass="7286">MPPSRPTPQMVRDARITVLDLHSDPHRRVLAWAILKSARGQTVHQSRITQMQHHAAVIAMLTGGAA</sequence>
<name>A0ABS8BTL2_9RHOB</name>